<reference evidence="2" key="1">
    <citation type="journal article" date="2022" name="G3 (Bethesda)">
        <title>Unveiling the complete genome sequence of Alicyclobacillus acidoterrestris DSM 3922T, a taint-producing strain.</title>
        <authorList>
            <person name="Leonardo I.C."/>
            <person name="Barreto Crespo M.T."/>
            <person name="Gaspar F.B."/>
        </authorList>
    </citation>
    <scope>NUCLEOTIDE SEQUENCE [LARGE SCALE GENOMIC DNA]</scope>
    <source>
        <strain evidence="2">DSM 3922</strain>
    </source>
</reference>
<gene>
    <name evidence="1" type="ORF">K1I37_16760</name>
</gene>
<accession>T0BTK6</accession>
<sequence>MMQRKRTKPAQWYIEQRIDYLTAQLNKLRDMLKSVDENANFEAVKDFLETRGRLRELQNIREHMNNW</sequence>
<dbReference type="Proteomes" id="UP000829401">
    <property type="component" value="Chromosome"/>
</dbReference>
<organism evidence="1 2">
    <name type="scientific">Alicyclobacillus acidoterrestris (strain ATCC 49025 / DSM 3922 / CIP 106132 / NCIMB 13137 / GD3B)</name>
    <dbReference type="NCBI Taxonomy" id="1356854"/>
    <lineage>
        <taxon>Bacteria</taxon>
        <taxon>Bacillati</taxon>
        <taxon>Bacillota</taxon>
        <taxon>Bacilli</taxon>
        <taxon>Bacillales</taxon>
        <taxon>Alicyclobacillaceae</taxon>
        <taxon>Alicyclobacillus</taxon>
    </lineage>
</organism>
<keyword evidence="2" id="KW-1185">Reference proteome</keyword>
<proteinExistence type="predicted"/>
<name>T0BTK6_ALIAG</name>
<accession>A0A9E6ZPY6</accession>
<dbReference type="RefSeq" id="WP_021296290.1">
    <property type="nucleotide sequence ID" value="NZ_AURB01000126.1"/>
</dbReference>
<dbReference type="KEGG" id="aaco:K1I37_16760"/>
<evidence type="ECO:0000313" key="2">
    <source>
        <dbReference type="Proteomes" id="UP000829401"/>
    </source>
</evidence>
<evidence type="ECO:0000313" key="1">
    <source>
        <dbReference type="EMBL" id="UNO48305.1"/>
    </source>
</evidence>
<dbReference type="EMBL" id="CP080467">
    <property type="protein sequence ID" value="UNO48305.1"/>
    <property type="molecule type" value="Genomic_DNA"/>
</dbReference>
<protein>
    <submittedName>
        <fullName evidence="1">Uncharacterized protein</fullName>
    </submittedName>
</protein>
<dbReference type="STRING" id="1356854.N007_06245"/>
<dbReference type="AlphaFoldDB" id="T0BTK6"/>